<gene>
    <name evidence="2" type="ORF">AVEN_237960_1</name>
</gene>
<comment type="caution">
    <text evidence="2">The sequence shown here is derived from an EMBL/GenBank/DDBJ whole genome shotgun (WGS) entry which is preliminary data.</text>
</comment>
<evidence type="ECO:0000313" key="3">
    <source>
        <dbReference type="Proteomes" id="UP000499080"/>
    </source>
</evidence>
<accession>A0A4Y2E417</accession>
<evidence type="ECO:0000313" key="2">
    <source>
        <dbReference type="EMBL" id="GBM23872.1"/>
    </source>
</evidence>
<proteinExistence type="predicted"/>
<keyword evidence="3" id="KW-1185">Reference proteome</keyword>
<sequence length="121" mass="13559">MSIDPLSSLSGVQLVIDEGIDKNHHVPKRGTRNHKLYCTLHPPLWPPHPPQYHIIRLEQTTRIDLVWDSPSKTVIARTQLAGSTHKAPRSSVSVAAHPHTNHPSSINELGRRQPKISNDQI</sequence>
<name>A0A4Y2E417_ARAVE</name>
<organism evidence="2 3">
    <name type="scientific">Araneus ventricosus</name>
    <name type="common">Orbweaver spider</name>
    <name type="synonym">Epeira ventricosa</name>
    <dbReference type="NCBI Taxonomy" id="182803"/>
    <lineage>
        <taxon>Eukaryota</taxon>
        <taxon>Metazoa</taxon>
        <taxon>Ecdysozoa</taxon>
        <taxon>Arthropoda</taxon>
        <taxon>Chelicerata</taxon>
        <taxon>Arachnida</taxon>
        <taxon>Araneae</taxon>
        <taxon>Araneomorphae</taxon>
        <taxon>Entelegynae</taxon>
        <taxon>Araneoidea</taxon>
        <taxon>Araneidae</taxon>
        <taxon>Araneus</taxon>
    </lineage>
</organism>
<reference evidence="2 3" key="1">
    <citation type="journal article" date="2019" name="Sci. Rep.">
        <title>Orb-weaving spider Araneus ventricosus genome elucidates the spidroin gene catalogue.</title>
        <authorList>
            <person name="Kono N."/>
            <person name="Nakamura H."/>
            <person name="Ohtoshi R."/>
            <person name="Moran D.A.P."/>
            <person name="Shinohara A."/>
            <person name="Yoshida Y."/>
            <person name="Fujiwara M."/>
            <person name="Mori M."/>
            <person name="Tomita M."/>
            <person name="Arakawa K."/>
        </authorList>
    </citation>
    <scope>NUCLEOTIDE SEQUENCE [LARGE SCALE GENOMIC DNA]</scope>
</reference>
<dbReference type="Proteomes" id="UP000499080">
    <property type="component" value="Unassembled WGS sequence"/>
</dbReference>
<evidence type="ECO:0000256" key="1">
    <source>
        <dbReference type="SAM" id="MobiDB-lite"/>
    </source>
</evidence>
<protein>
    <submittedName>
        <fullName evidence="2">Uncharacterized protein</fullName>
    </submittedName>
</protein>
<feature type="region of interest" description="Disordered" evidence="1">
    <location>
        <begin position="79"/>
        <end position="121"/>
    </location>
</feature>
<dbReference type="AlphaFoldDB" id="A0A4Y2E417"/>
<dbReference type="EMBL" id="BGPR01091571">
    <property type="protein sequence ID" value="GBM23872.1"/>
    <property type="molecule type" value="Genomic_DNA"/>
</dbReference>